<evidence type="ECO:0000256" key="6">
    <source>
        <dbReference type="ARBA" id="ARBA00022833"/>
    </source>
</evidence>
<dbReference type="InterPro" id="IPR000718">
    <property type="entry name" value="Peptidase_M13"/>
</dbReference>
<dbReference type="InterPro" id="IPR018497">
    <property type="entry name" value="Peptidase_M13_C"/>
</dbReference>
<keyword evidence="7" id="KW-0482">Metalloprotease</keyword>
<protein>
    <submittedName>
        <fullName evidence="11">M13 family metallopeptidase</fullName>
    </submittedName>
</protein>
<keyword evidence="4" id="KW-0479">Metal-binding</keyword>
<proteinExistence type="inferred from homology"/>
<dbReference type="GO" id="GO:0005886">
    <property type="term" value="C:plasma membrane"/>
    <property type="evidence" value="ECO:0007669"/>
    <property type="project" value="TreeGrafter"/>
</dbReference>
<dbReference type="InterPro" id="IPR042089">
    <property type="entry name" value="Peptidase_M13_dom_2"/>
</dbReference>
<dbReference type="AlphaFoldDB" id="A0A849SAE2"/>
<dbReference type="PANTHER" id="PTHR11733:SF167">
    <property type="entry name" value="FI17812P1-RELATED"/>
    <property type="match status" value="1"/>
</dbReference>
<dbReference type="Proteomes" id="UP000580839">
    <property type="component" value="Unassembled WGS sequence"/>
</dbReference>
<reference evidence="11 12" key="1">
    <citation type="submission" date="2020-04" db="EMBL/GenBank/DDBJ databases">
        <title>Metagenomic profiling of ammonia- and methane-oxidizing microorganisms in a Dutch drinking water treatment plant.</title>
        <authorList>
            <person name="Poghosyan L."/>
            <person name="Leucker S."/>
        </authorList>
    </citation>
    <scope>NUCLEOTIDE SEQUENCE [LARGE SCALE GENOMIC DNA]</scope>
    <source>
        <strain evidence="11">S-RSF-IL-03</strain>
    </source>
</reference>
<organism evidence="11 12">
    <name type="scientific">Eiseniibacteriota bacterium</name>
    <dbReference type="NCBI Taxonomy" id="2212470"/>
    <lineage>
        <taxon>Bacteria</taxon>
        <taxon>Candidatus Eiseniibacteriota</taxon>
    </lineage>
</organism>
<dbReference type="PRINTS" id="PR00786">
    <property type="entry name" value="NEPRILYSIN"/>
</dbReference>
<keyword evidence="3" id="KW-0645">Protease</keyword>
<name>A0A849SAE2_UNCEI</name>
<dbReference type="GO" id="GO:0004222">
    <property type="term" value="F:metalloendopeptidase activity"/>
    <property type="evidence" value="ECO:0007669"/>
    <property type="project" value="InterPro"/>
</dbReference>
<dbReference type="PANTHER" id="PTHR11733">
    <property type="entry name" value="ZINC METALLOPROTEASE FAMILY M13 NEPRILYSIN-RELATED"/>
    <property type="match status" value="1"/>
</dbReference>
<dbReference type="GO" id="GO:0016485">
    <property type="term" value="P:protein processing"/>
    <property type="evidence" value="ECO:0007669"/>
    <property type="project" value="TreeGrafter"/>
</dbReference>
<comment type="cofactor">
    <cofactor evidence="1">
        <name>Zn(2+)</name>
        <dbReference type="ChEBI" id="CHEBI:29105"/>
    </cofactor>
</comment>
<sequence length="683" mass="76348">MPDRPVLHARIRRLFVAATLFVLAASQPESAASKPIDPLNLDPSVSPGLDFYRFANGGWIDRNPVPADESRWGSFAVLAKSNQDLLRSVLEEAARTRSAPHGSTIQRVGDLYASAMDSVRAEIDGARPLAGELKSIARISDRDQLLDAIAHLQTLGLRAPFGVFAAPDAKQSTDVIVQVFQGGLGMPDRDYYTKTDPASQKLRDQYVAHMGRMFRMLGGDSTAAAAQAAAVMKIETELANASLTRVQRRDQEANYHKMTLDSLASLTPNLSWIRLYEGMGIADRRALNVGQPEFVKQLDRMIASVPIEDWKSYLRWNVLRSSAEYLSSAFVNENFDFFQRALSGTSEMRPRWRRALLTVDRSIGEALGELYVARTFKPEAKLRVEAMVESLRVELRERIQTLDWMGPQTKQQALAKLEAFAVKIGYPAQWRDYSGLEIDRGPLVLNVMRAQQFEYRRNIAKLGRPVDRKEWSMTPPTVNAYYNSRFNEIVFPAGILQPPFFDAEADDAVNYGGIGSVIGHELTHGFDDQGRKSDAVGNLRDWWTPEDAKRYEERSSKVERQASRFVVIDTLKINGKLTLGENLADLGGVSIAYGALQRSLANKRMPKIDGFTPAQRFFLAYAQLWRQNVRDAQAKLLLNTDPHAPGVFRTNGPLSNLPEFADAFGLEAGAPMVLPEAERARIW</sequence>
<dbReference type="CDD" id="cd08662">
    <property type="entry name" value="M13"/>
    <property type="match status" value="1"/>
</dbReference>
<dbReference type="Gene3D" id="3.40.390.10">
    <property type="entry name" value="Collagenase (Catalytic Domain)"/>
    <property type="match status" value="1"/>
</dbReference>
<feature type="domain" description="Peptidase M13 C-terminal" evidence="9">
    <location>
        <begin position="479"/>
        <end position="676"/>
    </location>
</feature>
<keyword evidence="6" id="KW-0862">Zinc</keyword>
<evidence type="ECO:0000259" key="10">
    <source>
        <dbReference type="Pfam" id="PF05649"/>
    </source>
</evidence>
<dbReference type="GO" id="GO:0046872">
    <property type="term" value="F:metal ion binding"/>
    <property type="evidence" value="ECO:0007669"/>
    <property type="project" value="UniProtKB-KW"/>
</dbReference>
<dbReference type="EMBL" id="JABFRW010000006">
    <property type="protein sequence ID" value="NOT32638.1"/>
    <property type="molecule type" value="Genomic_DNA"/>
</dbReference>
<dbReference type="SUPFAM" id="SSF55486">
    <property type="entry name" value="Metalloproteases ('zincins'), catalytic domain"/>
    <property type="match status" value="1"/>
</dbReference>
<evidence type="ECO:0000256" key="8">
    <source>
        <dbReference type="SAM" id="SignalP"/>
    </source>
</evidence>
<dbReference type="InterPro" id="IPR008753">
    <property type="entry name" value="Peptidase_M13_N"/>
</dbReference>
<dbReference type="Gene3D" id="1.10.1380.10">
    <property type="entry name" value="Neutral endopeptidase , domain2"/>
    <property type="match status" value="1"/>
</dbReference>
<evidence type="ECO:0000256" key="5">
    <source>
        <dbReference type="ARBA" id="ARBA00022801"/>
    </source>
</evidence>
<comment type="caution">
    <text evidence="11">The sequence shown here is derived from an EMBL/GenBank/DDBJ whole genome shotgun (WGS) entry which is preliminary data.</text>
</comment>
<dbReference type="InterPro" id="IPR024079">
    <property type="entry name" value="MetalloPept_cat_dom_sf"/>
</dbReference>
<comment type="similarity">
    <text evidence="2">Belongs to the peptidase M13 family.</text>
</comment>
<gene>
    <name evidence="11" type="ORF">HOP12_00535</name>
</gene>
<evidence type="ECO:0000256" key="3">
    <source>
        <dbReference type="ARBA" id="ARBA00022670"/>
    </source>
</evidence>
<feature type="domain" description="Peptidase M13 N-terminal" evidence="10">
    <location>
        <begin position="47"/>
        <end position="427"/>
    </location>
</feature>
<evidence type="ECO:0000256" key="7">
    <source>
        <dbReference type="ARBA" id="ARBA00023049"/>
    </source>
</evidence>
<accession>A0A849SAE2</accession>
<dbReference type="Pfam" id="PF05649">
    <property type="entry name" value="Peptidase_M13_N"/>
    <property type="match status" value="1"/>
</dbReference>
<dbReference type="Pfam" id="PF01431">
    <property type="entry name" value="Peptidase_M13"/>
    <property type="match status" value="1"/>
</dbReference>
<evidence type="ECO:0000256" key="1">
    <source>
        <dbReference type="ARBA" id="ARBA00001947"/>
    </source>
</evidence>
<feature type="chain" id="PRO_5032547982" evidence="8">
    <location>
        <begin position="32"/>
        <end position="683"/>
    </location>
</feature>
<keyword evidence="8" id="KW-0732">Signal</keyword>
<keyword evidence="5" id="KW-0378">Hydrolase</keyword>
<evidence type="ECO:0000256" key="4">
    <source>
        <dbReference type="ARBA" id="ARBA00022723"/>
    </source>
</evidence>
<evidence type="ECO:0000313" key="12">
    <source>
        <dbReference type="Proteomes" id="UP000580839"/>
    </source>
</evidence>
<dbReference type="PROSITE" id="PS51885">
    <property type="entry name" value="NEPRILYSIN"/>
    <property type="match status" value="1"/>
</dbReference>
<feature type="signal peptide" evidence="8">
    <location>
        <begin position="1"/>
        <end position="31"/>
    </location>
</feature>
<evidence type="ECO:0000259" key="9">
    <source>
        <dbReference type="Pfam" id="PF01431"/>
    </source>
</evidence>
<evidence type="ECO:0000313" key="11">
    <source>
        <dbReference type="EMBL" id="NOT32638.1"/>
    </source>
</evidence>
<evidence type="ECO:0000256" key="2">
    <source>
        <dbReference type="ARBA" id="ARBA00007357"/>
    </source>
</evidence>